<comment type="caution">
    <text evidence="3">The sequence shown here is derived from an EMBL/GenBank/DDBJ whole genome shotgun (WGS) entry which is preliminary data.</text>
</comment>
<feature type="transmembrane region" description="Helical" evidence="2">
    <location>
        <begin position="34"/>
        <end position="54"/>
    </location>
</feature>
<name>A0A832PMK8_9RHOB</name>
<protein>
    <submittedName>
        <fullName evidence="3">Uncharacterized protein</fullName>
    </submittedName>
</protein>
<evidence type="ECO:0000256" key="2">
    <source>
        <dbReference type="SAM" id="Phobius"/>
    </source>
</evidence>
<sequence length="55" mass="5771">MGIFPGAATELGPGRGRWPTGQPPGTKETSAMNSIIYIVGLVVVVLFILSMLGLR</sequence>
<feature type="region of interest" description="Disordered" evidence="1">
    <location>
        <begin position="1"/>
        <end position="27"/>
    </location>
</feature>
<evidence type="ECO:0000256" key="1">
    <source>
        <dbReference type="SAM" id="MobiDB-lite"/>
    </source>
</evidence>
<keyword evidence="2" id="KW-0472">Membrane</keyword>
<gene>
    <name evidence="3" type="ORF">GXX24_04320</name>
</gene>
<organism evidence="3 4">
    <name type="scientific">Paracoccus solventivorans</name>
    <dbReference type="NCBI Taxonomy" id="53463"/>
    <lineage>
        <taxon>Bacteria</taxon>
        <taxon>Pseudomonadati</taxon>
        <taxon>Pseudomonadota</taxon>
        <taxon>Alphaproteobacteria</taxon>
        <taxon>Rhodobacterales</taxon>
        <taxon>Paracoccaceae</taxon>
        <taxon>Paracoccus</taxon>
    </lineage>
</organism>
<accession>A0A832PMK8</accession>
<reference evidence="3 4" key="1">
    <citation type="journal article" date="2020" name="Biotechnol. Biofuels">
        <title>New insights from the biogas microbiome by comprehensive genome-resolved metagenomics of nearly 1600 species originating from multiple anaerobic digesters.</title>
        <authorList>
            <person name="Campanaro S."/>
            <person name="Treu L."/>
            <person name="Rodriguez-R L.M."/>
            <person name="Kovalovszki A."/>
            <person name="Ziels R.M."/>
            <person name="Maus I."/>
            <person name="Zhu X."/>
            <person name="Kougias P.G."/>
            <person name="Basile A."/>
            <person name="Luo G."/>
            <person name="Schluter A."/>
            <person name="Konstantinidis K.T."/>
            <person name="Angelidaki I."/>
        </authorList>
    </citation>
    <scope>NUCLEOTIDE SEQUENCE [LARGE SCALE GENOMIC DNA]</scope>
    <source>
        <strain evidence="3">AS04akNAM_125</strain>
    </source>
</reference>
<proteinExistence type="predicted"/>
<keyword evidence="2" id="KW-1133">Transmembrane helix</keyword>
<evidence type="ECO:0000313" key="4">
    <source>
        <dbReference type="Proteomes" id="UP000580830"/>
    </source>
</evidence>
<dbReference type="AlphaFoldDB" id="A0A832PMK8"/>
<evidence type="ECO:0000313" key="3">
    <source>
        <dbReference type="EMBL" id="HHW33355.1"/>
    </source>
</evidence>
<dbReference type="Proteomes" id="UP000580830">
    <property type="component" value="Unassembled WGS sequence"/>
</dbReference>
<dbReference type="EMBL" id="DULP01000068">
    <property type="protein sequence ID" value="HHW33355.1"/>
    <property type="molecule type" value="Genomic_DNA"/>
</dbReference>
<keyword evidence="2" id="KW-0812">Transmembrane</keyword>